<reference evidence="1" key="2">
    <citation type="journal article" date="2015" name="Data Brief">
        <title>Shoot transcriptome of the giant reed, Arundo donax.</title>
        <authorList>
            <person name="Barrero R.A."/>
            <person name="Guerrero F.D."/>
            <person name="Moolhuijzen P."/>
            <person name="Goolsby J.A."/>
            <person name="Tidwell J."/>
            <person name="Bellgard S.E."/>
            <person name="Bellgard M.I."/>
        </authorList>
    </citation>
    <scope>NUCLEOTIDE SEQUENCE</scope>
    <source>
        <tissue evidence="1">Shoot tissue taken approximately 20 cm above the soil surface</tissue>
    </source>
</reference>
<protein>
    <submittedName>
        <fullName evidence="1">Uncharacterized protein</fullName>
    </submittedName>
</protein>
<accession>A0A0A9HKA3</accession>
<name>A0A0A9HKA3_ARUDO</name>
<proteinExistence type="predicted"/>
<dbReference type="EMBL" id="GBRH01162600">
    <property type="protein sequence ID" value="JAE35296.1"/>
    <property type="molecule type" value="Transcribed_RNA"/>
</dbReference>
<sequence length="53" mass="6054">MASLGCNNCCQLLACLLLSRWRRPWSLFLWTFRSVMRSLCSKQGLLGGWSSLC</sequence>
<evidence type="ECO:0000313" key="1">
    <source>
        <dbReference type="EMBL" id="JAE35296.1"/>
    </source>
</evidence>
<reference evidence="1" key="1">
    <citation type="submission" date="2014-09" db="EMBL/GenBank/DDBJ databases">
        <authorList>
            <person name="Magalhaes I.L.F."/>
            <person name="Oliveira U."/>
            <person name="Santos F.R."/>
            <person name="Vidigal T.H.D.A."/>
            <person name="Brescovit A.D."/>
            <person name="Santos A.J."/>
        </authorList>
    </citation>
    <scope>NUCLEOTIDE SEQUENCE</scope>
    <source>
        <tissue evidence="1">Shoot tissue taken approximately 20 cm above the soil surface</tissue>
    </source>
</reference>
<organism evidence="1">
    <name type="scientific">Arundo donax</name>
    <name type="common">Giant reed</name>
    <name type="synonym">Donax arundinaceus</name>
    <dbReference type="NCBI Taxonomy" id="35708"/>
    <lineage>
        <taxon>Eukaryota</taxon>
        <taxon>Viridiplantae</taxon>
        <taxon>Streptophyta</taxon>
        <taxon>Embryophyta</taxon>
        <taxon>Tracheophyta</taxon>
        <taxon>Spermatophyta</taxon>
        <taxon>Magnoliopsida</taxon>
        <taxon>Liliopsida</taxon>
        <taxon>Poales</taxon>
        <taxon>Poaceae</taxon>
        <taxon>PACMAD clade</taxon>
        <taxon>Arundinoideae</taxon>
        <taxon>Arundineae</taxon>
        <taxon>Arundo</taxon>
    </lineage>
</organism>
<dbReference type="AlphaFoldDB" id="A0A0A9HKA3"/>